<comment type="caution">
    <text evidence="3">The sequence shown here is derived from an EMBL/GenBank/DDBJ whole genome shotgun (WGS) entry which is preliminary data.</text>
</comment>
<dbReference type="PANTHER" id="PTHR11075:SF54">
    <property type="entry name" value="LARGE RIBOSOMAL SUBUNIT PROTEIN ML62"/>
    <property type="match status" value="1"/>
</dbReference>
<accession>A0AAN8MTN3</accession>
<dbReference type="AlphaFoldDB" id="A0AAN8MTN3"/>
<sequence length="213" mass="23952">MRAISIPRLVAFRPFQLQGPSVRLLQPRLTRALSGSLPDTSPAQERDSKPYNEDDFDLARTWQTEYDVKKKLAKLPPHIGVVSFSRSSGPGGQNVNKVNSKATLRVPLDKLEPHIPRVFLEALKKKGSRYLTDGKDMVISSDSSRSQLTNTKACWEKLYDAIIKSYQVPGKTSPEKKEHVKRLIEASEAKARDWRSKASKKKAERRGGPVGTW</sequence>
<dbReference type="GO" id="GO:0004045">
    <property type="term" value="F:peptidyl-tRNA hydrolase activity"/>
    <property type="evidence" value="ECO:0007669"/>
    <property type="project" value="TreeGrafter"/>
</dbReference>
<keyword evidence="4" id="KW-1185">Reference proteome</keyword>
<proteinExistence type="predicted"/>
<dbReference type="GO" id="GO:0016150">
    <property type="term" value="F:translation release factor activity, codon nonspecific"/>
    <property type="evidence" value="ECO:0007669"/>
    <property type="project" value="TreeGrafter"/>
</dbReference>
<feature type="region of interest" description="Disordered" evidence="1">
    <location>
        <begin position="189"/>
        <end position="213"/>
    </location>
</feature>
<protein>
    <recommendedName>
        <fullName evidence="2">Prokaryotic-type class I peptide chain release factors domain-containing protein</fullName>
    </recommendedName>
</protein>
<dbReference type="Gene3D" id="3.30.160.20">
    <property type="match status" value="1"/>
</dbReference>
<feature type="region of interest" description="Disordered" evidence="1">
    <location>
        <begin position="33"/>
        <end position="53"/>
    </location>
</feature>
<dbReference type="InterPro" id="IPR000352">
    <property type="entry name" value="Pep_chain_release_fac_I"/>
</dbReference>
<evidence type="ECO:0000313" key="4">
    <source>
        <dbReference type="Proteomes" id="UP001313282"/>
    </source>
</evidence>
<evidence type="ECO:0000313" key="3">
    <source>
        <dbReference type="EMBL" id="KAK6345138.1"/>
    </source>
</evidence>
<dbReference type="InterPro" id="IPR052104">
    <property type="entry name" value="Mito_Release_Factor_mL62"/>
</dbReference>
<dbReference type="SUPFAM" id="SSF110916">
    <property type="entry name" value="Peptidyl-tRNA hydrolase domain-like"/>
    <property type="match status" value="1"/>
</dbReference>
<name>A0AAN8MTN3_9PEZI</name>
<dbReference type="GO" id="GO:0070126">
    <property type="term" value="P:mitochondrial translational termination"/>
    <property type="evidence" value="ECO:0007669"/>
    <property type="project" value="TreeGrafter"/>
</dbReference>
<dbReference type="Pfam" id="PF00472">
    <property type="entry name" value="RF-1"/>
    <property type="match status" value="1"/>
</dbReference>
<feature type="domain" description="Prokaryotic-type class I peptide chain release factors" evidence="2">
    <location>
        <begin position="82"/>
        <end position="197"/>
    </location>
</feature>
<gene>
    <name evidence="3" type="ORF">TWF718_007067</name>
</gene>
<dbReference type="PANTHER" id="PTHR11075">
    <property type="entry name" value="PEPTIDE CHAIN RELEASE FACTOR"/>
    <property type="match status" value="1"/>
</dbReference>
<organism evidence="3 4">
    <name type="scientific">Orbilia javanica</name>
    <dbReference type="NCBI Taxonomy" id="47235"/>
    <lineage>
        <taxon>Eukaryota</taxon>
        <taxon>Fungi</taxon>
        <taxon>Dikarya</taxon>
        <taxon>Ascomycota</taxon>
        <taxon>Pezizomycotina</taxon>
        <taxon>Orbiliomycetes</taxon>
        <taxon>Orbiliales</taxon>
        <taxon>Orbiliaceae</taxon>
        <taxon>Orbilia</taxon>
    </lineage>
</organism>
<evidence type="ECO:0000256" key="1">
    <source>
        <dbReference type="SAM" id="MobiDB-lite"/>
    </source>
</evidence>
<dbReference type="GO" id="GO:0005762">
    <property type="term" value="C:mitochondrial large ribosomal subunit"/>
    <property type="evidence" value="ECO:0007669"/>
    <property type="project" value="TreeGrafter"/>
</dbReference>
<dbReference type="EMBL" id="JAVHNR010000004">
    <property type="protein sequence ID" value="KAK6345138.1"/>
    <property type="molecule type" value="Genomic_DNA"/>
</dbReference>
<evidence type="ECO:0000259" key="2">
    <source>
        <dbReference type="Pfam" id="PF00472"/>
    </source>
</evidence>
<reference evidence="3 4" key="1">
    <citation type="submission" date="2019-10" db="EMBL/GenBank/DDBJ databases">
        <authorList>
            <person name="Palmer J.M."/>
        </authorList>
    </citation>
    <scope>NUCLEOTIDE SEQUENCE [LARGE SCALE GENOMIC DNA]</scope>
    <source>
        <strain evidence="3 4">TWF718</strain>
    </source>
</reference>
<dbReference type="Proteomes" id="UP001313282">
    <property type="component" value="Unassembled WGS sequence"/>
</dbReference>